<dbReference type="EMBL" id="OR723730">
    <property type="protein sequence ID" value="WYD57052.1"/>
    <property type="molecule type" value="Genomic_DNA"/>
</dbReference>
<reference evidence="1" key="1">
    <citation type="submission" date="2023-10" db="EMBL/GenBank/DDBJ databases">
        <authorList>
            <person name="Wang Q."/>
        </authorList>
    </citation>
    <scope>NUCLEOTIDE SEQUENCE</scope>
    <source>
        <strain evidence="1">BJZYA2014</strain>
    </source>
</reference>
<organism evidence="1">
    <name type="scientific">Nesodiprion zhejiangensis nucleopolyhedrovirus</name>
    <dbReference type="NCBI Taxonomy" id="3135970"/>
    <lineage>
        <taxon>Viruses</taxon>
        <taxon>Viruses incertae sedis</taxon>
        <taxon>Naldaviricetes</taxon>
        <taxon>Lefavirales</taxon>
        <taxon>Baculoviridae</taxon>
    </lineage>
</organism>
<protein>
    <submittedName>
        <fullName evidence="1">Uncharacterized protein</fullName>
    </submittedName>
</protein>
<sequence>MYRLITLELPYFYISEICVCMQGDTFKFEPVFKEIYKYYNNDKEFCDYREDFIQNGDFKTKILTPNDLMIYVKAFTRCIKDKFFYFDIIEFDDIGFDVDDMLSKFNQKFHSDEFQPYVDLTNSYYERFKISAICG</sequence>
<accession>A0AAN0N840</accession>
<proteinExistence type="predicted"/>
<evidence type="ECO:0000313" key="1">
    <source>
        <dbReference type="EMBL" id="WYD57052.1"/>
    </source>
</evidence>
<gene>
    <name evidence="1" type="ORF">NezhNPV_ORF7</name>
</gene>
<name>A0AAN0N840_9BACU</name>